<dbReference type="RefSeq" id="WP_023571512.1">
    <property type="nucleotide sequence ID" value="NZ_AVBI01000019.1"/>
</dbReference>
<sequence>MRGICALYDNETELLESHIYPKFVINYTKKTGSKYLRKFTEPNARKQDGIKLHLLSEKAEQDFSVREKWFAENIFVPYLGQKFELEYNENLYYFAVSFLWRVLILELKTDKSLKDKWYYDIILQAEKEWKEYLITGKLPRTHKQFSLFFTDRVKVNNSGLKGVDFYLTRILDATIADNEPKTCLLLYGKFSRFVFWAVLKNFGGEEDLRDVEINPKGGKFNIPQKLEYFPLLSLLSNRIRTVDEMVMPNEEQQKKIEQEILKDPKAFWKSDIGQSLFNDNFNL</sequence>
<dbReference type="Proteomes" id="UP000319848">
    <property type="component" value="Unassembled WGS sequence"/>
</dbReference>
<comment type="caution">
    <text evidence="1">The sequence shown here is derived from an EMBL/GenBank/DDBJ whole genome shotgun (WGS) entry which is preliminary data.</text>
</comment>
<dbReference type="EMBL" id="VLKQ01000001">
    <property type="protein sequence ID" value="TWI15341.1"/>
    <property type="molecule type" value="Genomic_DNA"/>
</dbReference>
<keyword evidence="2" id="KW-1185">Reference proteome</keyword>
<organism evidence="1 2">
    <name type="scientific">Flavobacterium cauense R2A-7</name>
    <dbReference type="NCBI Taxonomy" id="1341154"/>
    <lineage>
        <taxon>Bacteria</taxon>
        <taxon>Pseudomonadati</taxon>
        <taxon>Bacteroidota</taxon>
        <taxon>Flavobacteriia</taxon>
        <taxon>Flavobacteriales</taxon>
        <taxon>Flavobacteriaceae</taxon>
        <taxon>Flavobacterium</taxon>
    </lineage>
</organism>
<protein>
    <submittedName>
        <fullName evidence="1">Uncharacterized protein</fullName>
    </submittedName>
</protein>
<proteinExistence type="predicted"/>
<dbReference type="OrthoDB" id="5518417at2"/>
<dbReference type="STRING" id="1341154.FCR2A7T_24080"/>
<evidence type="ECO:0000313" key="1">
    <source>
        <dbReference type="EMBL" id="TWI15341.1"/>
    </source>
</evidence>
<name>V6RWY1_9FLAO</name>
<dbReference type="AlphaFoldDB" id="V6RWY1"/>
<evidence type="ECO:0000313" key="2">
    <source>
        <dbReference type="Proteomes" id="UP000319848"/>
    </source>
</evidence>
<gene>
    <name evidence="1" type="ORF">IP98_00333</name>
</gene>
<reference evidence="1 2" key="1">
    <citation type="journal article" date="2015" name="Stand. Genomic Sci.">
        <title>Genomic Encyclopedia of Bacterial and Archaeal Type Strains, Phase III: the genomes of soil and plant-associated and newly described type strains.</title>
        <authorList>
            <person name="Whitman W.B."/>
            <person name="Woyke T."/>
            <person name="Klenk H.P."/>
            <person name="Zhou Y."/>
            <person name="Lilburn T.G."/>
            <person name="Beck B.J."/>
            <person name="De Vos P."/>
            <person name="Vandamme P."/>
            <person name="Eisen J.A."/>
            <person name="Garrity G."/>
            <person name="Hugenholtz P."/>
            <person name="Kyrpides N.C."/>
        </authorList>
    </citation>
    <scope>NUCLEOTIDE SEQUENCE [LARGE SCALE GENOMIC DNA]</scope>
    <source>
        <strain evidence="1 2">CGMCC 1.7270</strain>
    </source>
</reference>
<accession>V6RWY1</accession>